<organism evidence="2 3">
    <name type="scientific">Extremus antarcticus</name>
    <dbReference type="NCBI Taxonomy" id="702011"/>
    <lineage>
        <taxon>Eukaryota</taxon>
        <taxon>Fungi</taxon>
        <taxon>Dikarya</taxon>
        <taxon>Ascomycota</taxon>
        <taxon>Pezizomycotina</taxon>
        <taxon>Dothideomycetes</taxon>
        <taxon>Dothideomycetidae</taxon>
        <taxon>Mycosphaerellales</taxon>
        <taxon>Extremaceae</taxon>
        <taxon>Extremus</taxon>
    </lineage>
</organism>
<sequence length="446" mass="49384">MKFSVSPKVSQEWDRYAGKATEVSGLYLSKINQMLLEKKRKAEKSRRSKEEIVIVTELMDETPIESDQETEPTDQKQELQTPTDDELSTVDSLEPLQPVASDAVTSKRRSFQFGRGEPSTKPQIPAQIDETIAPRCQLGEASIEGDFTTIQYGIHNGRAACQIILDFRLVFQPSSTINWAQMKFRFGSESESNVPQASKTFFPEELTGQYDTAQDIRAYNPNVGLGAAGCRANVGGISMQQARITRRQWRVQGTREAYSDGYDTFCWKVLENELSQDSVPRRFQVGMIVYLPDRSEEHDARFWVDVSIEGTIRGLWSKHKKVKARRWFEPSAADLESDITLTEDTPRVVSSAAGTTAASTPVLAHEEAKIESMPALPALPAATASNVDVPKKPSDAKPSDETHQTSYGAAAAYEYSGKDVVGQDGYRSEEATGVVYQDQMGPTGTG</sequence>
<feature type="compositionally biased region" description="Basic and acidic residues" evidence="1">
    <location>
        <begin position="389"/>
        <end position="403"/>
    </location>
</feature>
<feature type="compositionally biased region" description="Low complexity" evidence="1">
    <location>
        <begin position="374"/>
        <end position="384"/>
    </location>
</feature>
<dbReference type="EMBL" id="JAWDJX010000006">
    <property type="protein sequence ID" value="KAK3056367.1"/>
    <property type="molecule type" value="Genomic_DNA"/>
</dbReference>
<proteinExistence type="predicted"/>
<accession>A0AAJ0GF71</accession>
<name>A0AAJ0GF71_9PEZI</name>
<reference evidence="2" key="1">
    <citation type="submission" date="2023-04" db="EMBL/GenBank/DDBJ databases">
        <title>Black Yeasts Isolated from many extreme environments.</title>
        <authorList>
            <person name="Coleine C."/>
            <person name="Stajich J.E."/>
            <person name="Selbmann L."/>
        </authorList>
    </citation>
    <scope>NUCLEOTIDE SEQUENCE</scope>
    <source>
        <strain evidence="2">CCFEE 5312</strain>
    </source>
</reference>
<keyword evidence="3" id="KW-1185">Reference proteome</keyword>
<comment type="caution">
    <text evidence="2">The sequence shown here is derived from an EMBL/GenBank/DDBJ whole genome shotgun (WGS) entry which is preliminary data.</text>
</comment>
<protein>
    <submittedName>
        <fullName evidence="2">Uncharacterized protein</fullName>
    </submittedName>
</protein>
<evidence type="ECO:0000256" key="1">
    <source>
        <dbReference type="SAM" id="MobiDB-lite"/>
    </source>
</evidence>
<evidence type="ECO:0000313" key="3">
    <source>
        <dbReference type="Proteomes" id="UP001271007"/>
    </source>
</evidence>
<feature type="region of interest" description="Disordered" evidence="1">
    <location>
        <begin position="38"/>
        <end position="123"/>
    </location>
</feature>
<gene>
    <name evidence="2" type="ORF">LTR09_002874</name>
</gene>
<feature type="compositionally biased region" description="Basic residues" evidence="1">
    <location>
        <begin position="38"/>
        <end position="47"/>
    </location>
</feature>
<feature type="compositionally biased region" description="Acidic residues" evidence="1">
    <location>
        <begin position="58"/>
        <end position="72"/>
    </location>
</feature>
<evidence type="ECO:0000313" key="2">
    <source>
        <dbReference type="EMBL" id="KAK3056367.1"/>
    </source>
</evidence>
<dbReference type="AlphaFoldDB" id="A0AAJ0GF71"/>
<dbReference type="Proteomes" id="UP001271007">
    <property type="component" value="Unassembled WGS sequence"/>
</dbReference>
<feature type="region of interest" description="Disordered" evidence="1">
    <location>
        <begin position="374"/>
        <end position="414"/>
    </location>
</feature>